<dbReference type="CDD" id="cd02524">
    <property type="entry name" value="G1P_cytidylyltransferase"/>
    <property type="match status" value="1"/>
</dbReference>
<dbReference type="RefSeq" id="WP_229641359.1">
    <property type="nucleotide sequence ID" value="NZ_JADWDC010000039.1"/>
</dbReference>
<dbReference type="Gene3D" id="3.90.550.10">
    <property type="entry name" value="Spore Coat Polysaccharide Biosynthesis Protein SpsA, Chain A"/>
    <property type="match status" value="1"/>
</dbReference>
<dbReference type="InterPro" id="IPR029044">
    <property type="entry name" value="Nucleotide-diphossugar_trans"/>
</dbReference>
<evidence type="ECO:0000259" key="1">
    <source>
        <dbReference type="Pfam" id="PF00483"/>
    </source>
</evidence>
<dbReference type="AlphaFoldDB" id="A0A964BRD4"/>
<dbReference type="PANTHER" id="PTHR47183">
    <property type="entry name" value="GLUCOSE-1-PHOSPHATE CYTIDYLYLTRANSFERASE-RELATED"/>
    <property type="match status" value="1"/>
</dbReference>
<dbReference type="EMBL" id="JADWDC010000039">
    <property type="protein sequence ID" value="MCC0178293.1"/>
    <property type="molecule type" value="Genomic_DNA"/>
</dbReference>
<dbReference type="EC" id="2.7.7.33" evidence="2"/>
<feature type="domain" description="Nucleotidyl transferase" evidence="1">
    <location>
        <begin position="6"/>
        <end position="227"/>
    </location>
</feature>
<dbReference type="GO" id="GO:0009243">
    <property type="term" value="P:O antigen biosynthetic process"/>
    <property type="evidence" value="ECO:0007669"/>
    <property type="project" value="InterPro"/>
</dbReference>
<proteinExistence type="predicted"/>
<reference evidence="2" key="1">
    <citation type="journal article" date="2021" name="Antonie Van Leeuwenhoek">
        <title>Draft genome and description of Waterburya agarophytonicola gen. nov. sp. nov. (Pleurocapsales, Cyanobacteria): a seaweed symbiont.</title>
        <authorList>
            <person name="Bonthond G."/>
            <person name="Shalygin S."/>
            <person name="Bayer T."/>
            <person name="Weinberger F."/>
        </authorList>
    </citation>
    <scope>NUCLEOTIDE SEQUENCE</scope>
    <source>
        <strain evidence="2">KI4</strain>
    </source>
</reference>
<evidence type="ECO:0000313" key="3">
    <source>
        <dbReference type="Proteomes" id="UP000729733"/>
    </source>
</evidence>
<organism evidence="2 3">
    <name type="scientific">Waterburya agarophytonicola KI4</name>
    <dbReference type="NCBI Taxonomy" id="2874699"/>
    <lineage>
        <taxon>Bacteria</taxon>
        <taxon>Bacillati</taxon>
        <taxon>Cyanobacteriota</taxon>
        <taxon>Cyanophyceae</taxon>
        <taxon>Pleurocapsales</taxon>
        <taxon>Hyellaceae</taxon>
        <taxon>Waterburya</taxon>
        <taxon>Waterburya agarophytonicola</taxon>
    </lineage>
</organism>
<comment type="caution">
    <text evidence="2">The sequence shown here is derived from an EMBL/GenBank/DDBJ whole genome shotgun (WGS) entry which is preliminary data.</text>
</comment>
<dbReference type="GO" id="GO:0047343">
    <property type="term" value="F:glucose-1-phosphate cytidylyltransferase activity"/>
    <property type="evidence" value="ECO:0007669"/>
    <property type="project" value="UniProtKB-EC"/>
</dbReference>
<accession>A0A964BRD4</accession>
<keyword evidence="2" id="KW-0548">Nucleotidyltransferase</keyword>
<dbReference type="SUPFAM" id="SSF53448">
    <property type="entry name" value="Nucleotide-diphospho-sugar transferases"/>
    <property type="match status" value="1"/>
</dbReference>
<dbReference type="Proteomes" id="UP000729733">
    <property type="component" value="Unassembled WGS sequence"/>
</dbReference>
<keyword evidence="2" id="KW-0808">Transferase</keyword>
<sequence>MKVAFLAGGLGTRISEETENKPKPMVEIGGQPILWHIMMHYHQYGFKDFTIALGYKGAVIKKYMVDYCALNSNLTVDLRNGGVKTHGGYQLDWNVDLIDTGLMTNTGGRIKRLAPYVGRETFMLTWGDGVSDVNLHDLLAFHRSHGKLATLTAVRPPARFGHLDLDGDQISEFSEKPQTKEGWINGAFFVLEPEIFDYIDGDQTQWEKAPLEKLARDGQLMAYKHDGFWQCMDTLRDKNRLEALWASGNAPWKTWETQKNENTGDWSQGLHRNLNGADAARQRV</sequence>
<dbReference type="InterPro" id="IPR046981">
    <property type="entry name" value="G1P_cyt_trans"/>
</dbReference>
<dbReference type="InterPro" id="IPR005835">
    <property type="entry name" value="NTP_transferase_dom"/>
</dbReference>
<dbReference type="Pfam" id="PF00483">
    <property type="entry name" value="NTP_transferase"/>
    <property type="match status" value="1"/>
</dbReference>
<dbReference type="NCBIfam" id="TIGR02623">
    <property type="entry name" value="G1P_cyt_trans"/>
    <property type="match status" value="1"/>
</dbReference>
<dbReference type="InterPro" id="IPR013446">
    <property type="entry name" value="G1P_cyt_trans-like"/>
</dbReference>
<dbReference type="PANTHER" id="PTHR47183:SF1">
    <property type="entry name" value="GLUCOSE-1-PHOSPHATE CYTIDYLYLTRANSFERASE"/>
    <property type="match status" value="1"/>
</dbReference>
<name>A0A964BRD4_9CYAN</name>
<keyword evidence="3" id="KW-1185">Reference proteome</keyword>
<gene>
    <name evidence="2" type="primary">rfbF</name>
    <name evidence="2" type="ORF">I4641_15030</name>
</gene>
<evidence type="ECO:0000313" key="2">
    <source>
        <dbReference type="EMBL" id="MCC0178293.1"/>
    </source>
</evidence>
<protein>
    <submittedName>
        <fullName evidence="2">Glucose-1-phosphate cytidylyltransferase</fullName>
        <ecNumber evidence="2">2.7.7.33</ecNumber>
    </submittedName>
</protein>